<evidence type="ECO:0000256" key="10">
    <source>
        <dbReference type="ARBA" id="ARBA00022695"/>
    </source>
</evidence>
<dbReference type="OrthoDB" id="288202at2759"/>
<dbReference type="RefSeq" id="XP_001018527.1">
    <property type="nucleotide sequence ID" value="XM_001018527.1"/>
</dbReference>
<evidence type="ECO:0000256" key="16">
    <source>
        <dbReference type="ARBA" id="ARBA00023209"/>
    </source>
</evidence>
<comment type="cofactor">
    <cofactor evidence="1">
        <name>Mg(2+)</name>
        <dbReference type="ChEBI" id="CHEBI:18420"/>
    </cofactor>
</comment>
<keyword evidence="15" id="KW-0472">Membrane</keyword>
<dbReference type="KEGG" id="tet:TTHERM_00346810"/>
<keyword evidence="17" id="KW-1208">Phospholipid metabolism</keyword>
<dbReference type="PIRSF" id="PIRSF028840">
    <property type="entry name" value="Mmp37"/>
    <property type="match status" value="1"/>
</dbReference>
<dbReference type="EMBL" id="GG662654">
    <property type="protein sequence ID" value="EAR98282.1"/>
    <property type="molecule type" value="Genomic_DNA"/>
</dbReference>
<evidence type="ECO:0000313" key="20">
    <source>
        <dbReference type="Proteomes" id="UP000009168"/>
    </source>
</evidence>
<dbReference type="PANTHER" id="PTHR13619:SF0">
    <property type="entry name" value="PHOSPHATIDATE CYTIDYLYLTRANSFERASE, MITOCHONDRIAL"/>
    <property type="match status" value="1"/>
</dbReference>
<keyword evidence="12" id="KW-0460">Magnesium</keyword>
<evidence type="ECO:0000256" key="8">
    <source>
        <dbReference type="ARBA" id="ARBA00022516"/>
    </source>
</evidence>
<dbReference type="InParanoid" id="I7M213"/>
<comment type="subcellular location">
    <subcellularLocation>
        <location evidence="2">Mitochondrion inner membrane</location>
        <topology evidence="2">Peripheral membrane protein</topology>
        <orientation evidence="2">Matrix side</orientation>
    </subcellularLocation>
</comment>
<evidence type="ECO:0000256" key="12">
    <source>
        <dbReference type="ARBA" id="ARBA00022842"/>
    </source>
</evidence>
<dbReference type="InterPro" id="IPR015222">
    <property type="entry name" value="Tam41"/>
</dbReference>
<dbReference type="EC" id="2.7.7.41" evidence="6"/>
<keyword evidence="9" id="KW-0808">Transferase</keyword>
<keyword evidence="10" id="KW-0548">Nucleotidyltransferase</keyword>
<dbReference type="GO" id="GO:0016024">
    <property type="term" value="P:CDP-diacylglycerol biosynthetic process"/>
    <property type="evidence" value="ECO:0007669"/>
    <property type="project" value="UniProtKB-UniPathway"/>
</dbReference>
<evidence type="ECO:0000256" key="14">
    <source>
        <dbReference type="ARBA" id="ARBA00023128"/>
    </source>
</evidence>
<comment type="pathway">
    <text evidence="3">Phospholipid metabolism; CDP-diacylglycerol biosynthesis; CDP-diacylglycerol from sn-glycerol 3-phosphate: step 3/3.</text>
</comment>
<dbReference type="STRING" id="312017.I7M213"/>
<dbReference type="GO" id="GO:0005743">
    <property type="term" value="C:mitochondrial inner membrane"/>
    <property type="evidence" value="ECO:0007669"/>
    <property type="project" value="UniProtKB-SubCell"/>
</dbReference>
<evidence type="ECO:0000256" key="1">
    <source>
        <dbReference type="ARBA" id="ARBA00001946"/>
    </source>
</evidence>
<evidence type="ECO:0000256" key="4">
    <source>
        <dbReference type="ARBA" id="ARBA00005189"/>
    </source>
</evidence>
<dbReference type="PANTHER" id="PTHR13619">
    <property type="entry name" value="PHOSPHATIDATE CYTIDYLYLTRANSFERASE, MITOCHONDRIAL"/>
    <property type="match status" value="1"/>
</dbReference>
<dbReference type="HOGENOM" id="CLU_030279_1_1_1"/>
<evidence type="ECO:0000256" key="17">
    <source>
        <dbReference type="ARBA" id="ARBA00023264"/>
    </source>
</evidence>
<evidence type="ECO:0000256" key="3">
    <source>
        <dbReference type="ARBA" id="ARBA00005119"/>
    </source>
</evidence>
<dbReference type="Pfam" id="PF09139">
    <property type="entry name" value="Tam41_Mmp37"/>
    <property type="match status" value="1"/>
</dbReference>
<accession>I7M213</accession>
<dbReference type="UniPathway" id="UPA00557">
    <property type="reaction ID" value="UER00614"/>
</dbReference>
<organism evidence="19 20">
    <name type="scientific">Tetrahymena thermophila (strain SB210)</name>
    <dbReference type="NCBI Taxonomy" id="312017"/>
    <lineage>
        <taxon>Eukaryota</taxon>
        <taxon>Sar</taxon>
        <taxon>Alveolata</taxon>
        <taxon>Ciliophora</taxon>
        <taxon>Intramacronucleata</taxon>
        <taxon>Oligohymenophorea</taxon>
        <taxon>Hymenostomatida</taxon>
        <taxon>Tetrahymenina</taxon>
        <taxon>Tetrahymenidae</taxon>
        <taxon>Tetrahymena</taxon>
    </lineage>
</organism>
<evidence type="ECO:0000256" key="2">
    <source>
        <dbReference type="ARBA" id="ARBA00004443"/>
    </source>
</evidence>
<comment type="similarity">
    <text evidence="5">Belongs to the TAM41 family.</text>
</comment>
<dbReference type="GO" id="GO:0004605">
    <property type="term" value="F:phosphatidate cytidylyltransferase activity"/>
    <property type="evidence" value="ECO:0007669"/>
    <property type="project" value="UniProtKB-EC"/>
</dbReference>
<keyword evidence="20" id="KW-1185">Reference proteome</keyword>
<dbReference type="GO" id="GO:0032049">
    <property type="term" value="P:cardiolipin biosynthetic process"/>
    <property type="evidence" value="ECO:0007669"/>
    <property type="project" value="InterPro"/>
</dbReference>
<keyword evidence="13" id="KW-0443">Lipid metabolism</keyword>
<sequence>MSQVKQEEKSLVEELQLDSIIQRDFPKIDFAFGYGSGVFRQIGYDYSKDSPMIDLIFGVQDADEWHRMNLIKNPSHYSGLGYYLGSSYLHFLQQYITPVHFNPSIQVDSFDQKRKLNIKYGVVDVKQLSKDLLKWNILTCSGRLHKPVKIIQLDQVQNPTLNSDLRVNLIQATAISLLLNFKPYIEMKEFLMTIASLSYIGDVRFLFGAENKNKIQNLVEGNYDRFTHLYKDVIEQNNPINSLAQVVGNRAEHIKLETNSETVYQLVNCLPDGLGLFARTNEINVKIINLEDVQRQIIERIRKINMGSSQKLILYNTLATSPTKNIYYVFKKLQKGILKR</sequence>
<keyword evidence="16" id="KW-0594">Phospholipid biosynthesis</keyword>
<evidence type="ECO:0000256" key="13">
    <source>
        <dbReference type="ARBA" id="ARBA00023098"/>
    </source>
</evidence>
<evidence type="ECO:0000256" key="15">
    <source>
        <dbReference type="ARBA" id="ARBA00023136"/>
    </source>
</evidence>
<evidence type="ECO:0000313" key="19">
    <source>
        <dbReference type="EMBL" id="EAR98282.1"/>
    </source>
</evidence>
<dbReference type="Proteomes" id="UP000009168">
    <property type="component" value="Unassembled WGS sequence"/>
</dbReference>
<evidence type="ECO:0000256" key="11">
    <source>
        <dbReference type="ARBA" id="ARBA00022792"/>
    </source>
</evidence>
<dbReference type="OMA" id="MGTLKMM"/>
<reference evidence="20" key="1">
    <citation type="journal article" date="2006" name="PLoS Biol.">
        <title>Macronuclear genome sequence of the ciliate Tetrahymena thermophila, a model eukaryote.</title>
        <authorList>
            <person name="Eisen J.A."/>
            <person name="Coyne R.S."/>
            <person name="Wu M."/>
            <person name="Wu D."/>
            <person name="Thiagarajan M."/>
            <person name="Wortman J.R."/>
            <person name="Badger J.H."/>
            <person name="Ren Q."/>
            <person name="Amedeo P."/>
            <person name="Jones K.M."/>
            <person name="Tallon L.J."/>
            <person name="Delcher A.L."/>
            <person name="Salzberg S.L."/>
            <person name="Silva J.C."/>
            <person name="Haas B.J."/>
            <person name="Majoros W.H."/>
            <person name="Farzad M."/>
            <person name="Carlton J.M."/>
            <person name="Smith R.K. Jr."/>
            <person name="Garg J."/>
            <person name="Pearlman R.E."/>
            <person name="Karrer K.M."/>
            <person name="Sun L."/>
            <person name="Manning G."/>
            <person name="Elde N.C."/>
            <person name="Turkewitz A.P."/>
            <person name="Asai D.J."/>
            <person name="Wilkes D.E."/>
            <person name="Wang Y."/>
            <person name="Cai H."/>
            <person name="Collins K."/>
            <person name="Stewart B.A."/>
            <person name="Lee S.R."/>
            <person name="Wilamowska K."/>
            <person name="Weinberg Z."/>
            <person name="Ruzzo W.L."/>
            <person name="Wloga D."/>
            <person name="Gaertig J."/>
            <person name="Frankel J."/>
            <person name="Tsao C.-C."/>
            <person name="Gorovsky M.A."/>
            <person name="Keeling P.J."/>
            <person name="Waller R.F."/>
            <person name="Patron N.J."/>
            <person name="Cherry J.M."/>
            <person name="Stover N.A."/>
            <person name="Krieger C.J."/>
            <person name="del Toro C."/>
            <person name="Ryder H.F."/>
            <person name="Williamson S.C."/>
            <person name="Barbeau R.A."/>
            <person name="Hamilton E.P."/>
            <person name="Orias E."/>
        </authorList>
    </citation>
    <scope>NUCLEOTIDE SEQUENCE [LARGE SCALE GENOMIC DNA]</scope>
    <source>
        <strain evidence="20">SB210</strain>
    </source>
</reference>
<keyword evidence="11" id="KW-0999">Mitochondrion inner membrane</keyword>
<name>I7M213_TETTS</name>
<keyword evidence="8" id="KW-0444">Lipid biosynthesis</keyword>
<comment type="pathway">
    <text evidence="4">Lipid metabolism.</text>
</comment>
<evidence type="ECO:0000256" key="18">
    <source>
        <dbReference type="ARBA" id="ARBA00029893"/>
    </source>
</evidence>
<evidence type="ECO:0000256" key="7">
    <source>
        <dbReference type="ARBA" id="ARBA00018337"/>
    </source>
</evidence>
<dbReference type="GeneID" id="7824039"/>
<proteinExistence type="inferred from homology"/>
<evidence type="ECO:0000256" key="6">
    <source>
        <dbReference type="ARBA" id="ARBA00012487"/>
    </source>
</evidence>
<protein>
    <recommendedName>
        <fullName evidence="7">Phosphatidate cytidylyltransferase, mitochondrial</fullName>
        <ecNumber evidence="6">2.7.7.41</ecNumber>
    </recommendedName>
    <alternativeName>
        <fullName evidence="18">CDP-diacylglycerol synthase</fullName>
    </alternativeName>
</protein>
<evidence type="ECO:0000256" key="9">
    <source>
        <dbReference type="ARBA" id="ARBA00022679"/>
    </source>
</evidence>
<gene>
    <name evidence="19" type="ORF">TTHERM_00346810</name>
</gene>
<evidence type="ECO:0000256" key="5">
    <source>
        <dbReference type="ARBA" id="ARBA00005458"/>
    </source>
</evidence>
<dbReference type="AlphaFoldDB" id="I7M213"/>
<dbReference type="eggNOG" id="KOG2986">
    <property type="taxonomic scope" value="Eukaryota"/>
</dbReference>
<keyword evidence="14" id="KW-0496">Mitochondrion</keyword>